<feature type="domain" description="SET" evidence="6">
    <location>
        <begin position="17"/>
        <end position="128"/>
    </location>
</feature>
<keyword evidence="2" id="KW-0539">Nucleus</keyword>
<sequence length="478" mass="53914">MDLQEASTKGTWEAETRAVHQRLTDIFTSVFTTCDIPEHATLGPCRLSGASFLDTIAFIALKTADRRTAPYAIRVSSATRDSLAWLRLVQPARERLEQNLEAYLKSGQLFYRSVRKIIRDEELLVWYDKELAQLLRLHDVPLSRTNGTESYRCGECQQAFQYEFPYTAHTRILCPKRHDLSSLYDNLRLLCCRDSRPFHESAALTEFTVTPRRATNFHRLAHDLEQCCAPLLGTGSREGCARRDKLGKSKGTSVGERADVRELRRSAAPSPKCARRVEGTKKMTRSPSRLPVHPQPPDTHSPKVSNRKGISAAEGDVAGSAFTSLFKTNSGRRSAFTQPVRPYPQVSLAPASTTSKSDLSGISTLQAPFKHPHQAYLVSSAFWSKSTAMPVQLPSVLPLMPPSLSSLGLTAQNWCAKCNMSFRMTSDLVYHMRSHHKKEYSSEEPVTKRRREDKLRCAICNESFRERHHLSRHMTSHN</sequence>
<keyword evidence="3" id="KW-0479">Metal-binding</keyword>
<reference evidence="7" key="2">
    <citation type="submission" date="2025-09" db="UniProtKB">
        <authorList>
            <consortium name="Ensembl"/>
        </authorList>
    </citation>
    <scope>IDENTIFICATION</scope>
</reference>
<evidence type="ECO:0000256" key="2">
    <source>
        <dbReference type="ARBA" id="ARBA00023242"/>
    </source>
</evidence>
<dbReference type="GO" id="GO:0014003">
    <property type="term" value="P:oligodendrocyte development"/>
    <property type="evidence" value="ECO:0007669"/>
    <property type="project" value="TreeGrafter"/>
</dbReference>
<dbReference type="PANTHER" id="PTHR16516">
    <property type="entry name" value="AGAP007109-PA"/>
    <property type="match status" value="1"/>
</dbReference>
<evidence type="ECO:0000256" key="3">
    <source>
        <dbReference type="PROSITE-ProRule" id="PRU00042"/>
    </source>
</evidence>
<dbReference type="Gene3D" id="3.30.160.60">
    <property type="entry name" value="Classic Zinc Finger"/>
    <property type="match status" value="1"/>
</dbReference>
<dbReference type="GO" id="GO:0005634">
    <property type="term" value="C:nucleus"/>
    <property type="evidence" value="ECO:0007669"/>
    <property type="project" value="UniProtKB-SubCell"/>
</dbReference>
<dbReference type="SMART" id="SM00355">
    <property type="entry name" value="ZnF_C2H2"/>
    <property type="match status" value="3"/>
</dbReference>
<keyword evidence="8" id="KW-1185">Reference proteome</keyword>
<dbReference type="PROSITE" id="PS50280">
    <property type="entry name" value="SET"/>
    <property type="match status" value="1"/>
</dbReference>
<keyword evidence="3" id="KW-0863">Zinc-finger</keyword>
<dbReference type="SUPFAM" id="SSF57667">
    <property type="entry name" value="beta-beta-alpha zinc fingers"/>
    <property type="match status" value="1"/>
</dbReference>
<dbReference type="PROSITE" id="PS50157">
    <property type="entry name" value="ZINC_FINGER_C2H2_2"/>
    <property type="match status" value="2"/>
</dbReference>
<dbReference type="PROSITE" id="PS00028">
    <property type="entry name" value="ZINC_FINGER_C2H2_1"/>
    <property type="match status" value="2"/>
</dbReference>
<protein>
    <submittedName>
        <fullName evidence="7">PR domain containing 8b</fullName>
    </submittedName>
</protein>
<feature type="region of interest" description="Disordered" evidence="4">
    <location>
        <begin position="239"/>
        <end position="307"/>
    </location>
</feature>
<evidence type="ECO:0000259" key="5">
    <source>
        <dbReference type="PROSITE" id="PS50157"/>
    </source>
</evidence>
<dbReference type="GeneTree" id="ENSGT00890000139463"/>
<accession>A0A8C4QN74</accession>
<evidence type="ECO:0000256" key="1">
    <source>
        <dbReference type="ARBA" id="ARBA00004123"/>
    </source>
</evidence>
<feature type="compositionally biased region" description="Basic and acidic residues" evidence="4">
    <location>
        <begin position="256"/>
        <end position="265"/>
    </location>
</feature>
<dbReference type="InterPro" id="IPR001214">
    <property type="entry name" value="SET_dom"/>
</dbReference>
<keyword evidence="3" id="KW-0862">Zinc</keyword>
<dbReference type="PANTHER" id="PTHR16516:SF4">
    <property type="entry name" value="C2H2-TYPE DOMAIN-CONTAINING PROTEIN"/>
    <property type="match status" value="1"/>
</dbReference>
<name>A0A8C4QN74_EPTBU</name>
<dbReference type="InterPro" id="IPR052296">
    <property type="entry name" value="TR-Histone_Methyltrans"/>
</dbReference>
<reference evidence="7" key="1">
    <citation type="submission" date="2025-08" db="UniProtKB">
        <authorList>
            <consortium name="Ensembl"/>
        </authorList>
    </citation>
    <scope>IDENTIFICATION</scope>
</reference>
<dbReference type="InterPro" id="IPR046341">
    <property type="entry name" value="SET_dom_sf"/>
</dbReference>
<evidence type="ECO:0000313" key="8">
    <source>
        <dbReference type="Proteomes" id="UP000694388"/>
    </source>
</evidence>
<organism evidence="7 8">
    <name type="scientific">Eptatretus burgeri</name>
    <name type="common">Inshore hagfish</name>
    <dbReference type="NCBI Taxonomy" id="7764"/>
    <lineage>
        <taxon>Eukaryota</taxon>
        <taxon>Metazoa</taxon>
        <taxon>Chordata</taxon>
        <taxon>Craniata</taxon>
        <taxon>Vertebrata</taxon>
        <taxon>Cyclostomata</taxon>
        <taxon>Myxini</taxon>
        <taxon>Myxiniformes</taxon>
        <taxon>Myxinidae</taxon>
        <taxon>Eptatretinae</taxon>
        <taxon>Eptatretus</taxon>
    </lineage>
</organism>
<dbReference type="GO" id="GO:0006355">
    <property type="term" value="P:regulation of DNA-templated transcription"/>
    <property type="evidence" value="ECO:0007669"/>
    <property type="project" value="TreeGrafter"/>
</dbReference>
<feature type="domain" description="C2H2-type" evidence="5">
    <location>
        <begin position="413"/>
        <end position="441"/>
    </location>
</feature>
<dbReference type="InterPro" id="IPR036236">
    <property type="entry name" value="Znf_C2H2_sf"/>
</dbReference>
<evidence type="ECO:0000256" key="4">
    <source>
        <dbReference type="SAM" id="MobiDB-lite"/>
    </source>
</evidence>
<dbReference type="GO" id="GO:0008270">
    <property type="term" value="F:zinc ion binding"/>
    <property type="evidence" value="ECO:0007669"/>
    <property type="project" value="UniProtKB-KW"/>
</dbReference>
<feature type="domain" description="C2H2-type" evidence="5">
    <location>
        <begin position="455"/>
        <end position="478"/>
    </location>
</feature>
<dbReference type="InterPro" id="IPR013087">
    <property type="entry name" value="Znf_C2H2_type"/>
</dbReference>
<evidence type="ECO:0000259" key="6">
    <source>
        <dbReference type="PROSITE" id="PS50280"/>
    </source>
</evidence>
<dbReference type="Proteomes" id="UP000694388">
    <property type="component" value="Unplaced"/>
</dbReference>
<dbReference type="Ensembl" id="ENSEBUT00000017948.1">
    <property type="protein sequence ID" value="ENSEBUP00000017372.1"/>
    <property type="gene ID" value="ENSEBUG00000010843.1"/>
</dbReference>
<dbReference type="AlphaFoldDB" id="A0A8C4QN74"/>
<dbReference type="Pfam" id="PF21549">
    <property type="entry name" value="PRDM2_PR"/>
    <property type="match status" value="1"/>
</dbReference>
<proteinExistence type="predicted"/>
<dbReference type="Pfam" id="PF00096">
    <property type="entry name" value="zf-C2H2"/>
    <property type="match status" value="1"/>
</dbReference>
<evidence type="ECO:0000313" key="7">
    <source>
        <dbReference type="Ensembl" id="ENSEBUP00000017372.1"/>
    </source>
</evidence>
<dbReference type="Gene3D" id="2.170.270.10">
    <property type="entry name" value="SET domain"/>
    <property type="match status" value="1"/>
</dbReference>
<dbReference type="OMA" id="QFQFPFL"/>
<comment type="subcellular location">
    <subcellularLocation>
        <location evidence="1">Nucleus</location>
    </subcellularLocation>
</comment>